<dbReference type="VEuPathDB" id="FungiDB:FOIG_09576"/>
<sequence length="1395" mass="156566">MKWYHLQPEDYTVGWVCALPIEFAAAQQMLDQEHEDLPRDDSTDTNLYTLGRMGKHNVVVACLPAGQTGNNNAAAVAVQMKSKFTSVRFVLMVGIGGGVPSDSADVRLGDVVISQPGKQYGGVVQYDFGKTTPSGFERTGFLNTPPTVLLNALSKLQANRVLGRSSLEKYLSSFSGRPVFARDNAGTDILFEPTYKHVGGEKCEMCSQRRWIKRNPRGNQEIAIHYGTIASGNQVMRDGVIRDTVSSELGGVLCFEMEAAGLMNSFPCLVIRGICDYADSHKNKMWQPYAAATAAACAKEILSVIPAEEVATTRTVNEAIDDLIREKLRSVIDSVDLELFLPTLSVADQDHLFATPLLEDDQPMFYWILRNVDFERWNSSGCSQVLCLSATEPAPECNIQKVSSHIVSQEKSKASNSPHFVLYFFCSLGPGKEIMRVFVHTLLHQIVRCSSNIAIVRRFLYSLLERVSLEWGLKGEEPPQVIIKELLEASNDDLWDALRTVLDCEQSRELSIVVDGLDCVQHQRGEFIRAVRSFVKHLQRRLSKVKVLLTSQKQADVKEAFDGLPCIEYDKERLECLSSLNFDNTRLSKISKEHKGSCDWLWERPEYLDWSTSPHSCLLLIEGKPGSGKSTLTKYFSNNLEKRRPAAESAIVARFFYSYREGELQRSHCSMLRSVLYDVLRRDQTFFYHRFQTEYRAQPRRGLRVEWDYDSLKAILKSLQDQSPAKPLYLIIDAVDESEDRDRRDVLNILFELCSEAKCRTMKAFVASRPVGEIELRRSRVQNSIKLQDVTKSAISSFACSFLKDLQFTRLFDQATEYIVENAQGVFLWVDLVGRALLDRAERGSSEDDIFGFLRSLPKDLEDFYRHMFKKMILEMRREEKDIRDGIKMFRFVLYARRSLTVSELLHALGVPDDPNAEFPPVDDSFERFIPTKQRILFCGGNFLESKPHNGNEIVQVMHQTVREFFLHPDGDVPPSEFGMCEKDSHICISIICIRYLMLCATNTNRQLPDIKSWTSEHFEDYAQSLHQMPLANYALCHLKYHIDGCKEDENIRYITSQFIDTLAHNPAIYLLENWVGSELNKHLVDKEQGTAAKDFRNKVICAAARKGFSTVAEMLLAVGADVNARDQGNTPLLWAAWSGHEAVVSLLADRPDVDVNSTASDGRTPLSKAAEMGHKAVVKLLLDTHRVDPDSKSESGRTPLSYAARGGHKAVVKLLLDTHRVDPDSKSESGRTPLSYAVESGHEPVVKLLLDTHRVDPDSKAEDGKTPLSYAARGGHKAVAKLLLDTGRVDPDSKSQGLTPLSYAVGGEHEGMVKLLLDTKGVDPDSKEPVYGITPLYIAAGRGLDRVVKLLLDTNRVDPDSRDHVYGQTPLSIAACCGHEAVVKLLEPHSSLSQ</sequence>
<dbReference type="VEuPathDB" id="FungiDB:HZS61_015875"/>
<dbReference type="Pfam" id="PF12796">
    <property type="entry name" value="Ank_2"/>
    <property type="match status" value="3"/>
</dbReference>
<keyword evidence="1" id="KW-0677">Repeat</keyword>
<dbReference type="Pfam" id="PF00023">
    <property type="entry name" value="Ank"/>
    <property type="match status" value="1"/>
</dbReference>
<dbReference type="VEuPathDB" id="FungiDB:FOIG_04635"/>
<feature type="repeat" description="ANK" evidence="2">
    <location>
        <begin position="1264"/>
        <end position="1288"/>
    </location>
</feature>
<dbReference type="InterPro" id="IPR027417">
    <property type="entry name" value="P-loop_NTPase"/>
</dbReference>
<accession>A0A420M9A2</accession>
<feature type="repeat" description="ANK" evidence="2">
    <location>
        <begin position="1230"/>
        <end position="1252"/>
    </location>
</feature>
<dbReference type="EMBL" id="MRCX01000644">
    <property type="protein sequence ID" value="RKK61794.1"/>
    <property type="molecule type" value="Genomic_DNA"/>
</dbReference>
<feature type="repeat" description="ANK" evidence="2">
    <location>
        <begin position="1196"/>
        <end position="1218"/>
    </location>
</feature>
<evidence type="ECO:0000313" key="5">
    <source>
        <dbReference type="EMBL" id="RKK61794.1"/>
    </source>
</evidence>
<dbReference type="VEuPathDB" id="FungiDB:FOXG_07196"/>
<dbReference type="SUPFAM" id="SSF48403">
    <property type="entry name" value="Ankyrin repeat"/>
    <property type="match status" value="1"/>
</dbReference>
<dbReference type="PROSITE" id="PS50088">
    <property type="entry name" value="ANK_REPEAT"/>
    <property type="match status" value="6"/>
</dbReference>
<dbReference type="VEuPathDB" id="FungiDB:FOC1_g10001046"/>
<feature type="domain" description="Nucleoside phosphorylase" evidence="3">
    <location>
        <begin position="13"/>
        <end position="298"/>
    </location>
</feature>
<evidence type="ECO:0000313" key="6">
    <source>
        <dbReference type="Proteomes" id="UP000285084"/>
    </source>
</evidence>
<dbReference type="SUPFAM" id="SSF53167">
    <property type="entry name" value="Purine and uridine phosphorylases"/>
    <property type="match status" value="1"/>
</dbReference>
<dbReference type="VEuPathDB" id="FungiDB:FOZG_08141"/>
<dbReference type="VEuPathDB" id="FungiDB:FOMG_00056"/>
<proteinExistence type="predicted"/>
<feature type="repeat" description="ANK" evidence="2">
    <location>
        <begin position="1332"/>
        <end position="1354"/>
    </location>
</feature>
<dbReference type="PROSITE" id="PS50297">
    <property type="entry name" value="ANK_REP_REGION"/>
    <property type="match status" value="5"/>
</dbReference>
<dbReference type="PANTHER" id="PTHR46082:SF11">
    <property type="entry name" value="AAA+ ATPASE DOMAIN-CONTAINING PROTEIN-RELATED"/>
    <property type="match status" value="1"/>
</dbReference>
<dbReference type="VEuPathDB" id="FungiDB:FOC4_g10000851"/>
<dbReference type="InterPro" id="IPR002110">
    <property type="entry name" value="Ankyrin_rpt"/>
</dbReference>
<dbReference type="Proteomes" id="UP000285084">
    <property type="component" value="Unassembled WGS sequence"/>
</dbReference>
<dbReference type="InterPro" id="IPR000845">
    <property type="entry name" value="Nucleoside_phosphorylase_d"/>
</dbReference>
<evidence type="ECO:0000256" key="1">
    <source>
        <dbReference type="ARBA" id="ARBA00022737"/>
    </source>
</evidence>
<dbReference type="InterPro" id="IPR036770">
    <property type="entry name" value="Ankyrin_rpt-contain_sf"/>
</dbReference>
<dbReference type="Gene3D" id="3.40.50.300">
    <property type="entry name" value="P-loop containing nucleotide triphosphate hydrolases"/>
    <property type="match status" value="1"/>
</dbReference>
<organism evidence="5 6">
    <name type="scientific">Fusarium oxysporum</name>
    <name type="common">Fusarium vascular wilt</name>
    <dbReference type="NCBI Taxonomy" id="5507"/>
    <lineage>
        <taxon>Eukaryota</taxon>
        <taxon>Fungi</taxon>
        <taxon>Dikarya</taxon>
        <taxon>Ascomycota</taxon>
        <taxon>Pezizomycotina</taxon>
        <taxon>Sordariomycetes</taxon>
        <taxon>Hypocreomycetidae</taxon>
        <taxon>Hypocreales</taxon>
        <taxon>Nectriaceae</taxon>
        <taxon>Fusarium</taxon>
        <taxon>Fusarium oxysporum species complex</taxon>
    </lineage>
</organism>
<dbReference type="VEuPathDB" id="FungiDB:FOC1_g10009832"/>
<dbReference type="VEuPathDB" id="FungiDB:FOMG_07544"/>
<dbReference type="SMART" id="SM00248">
    <property type="entry name" value="ANK"/>
    <property type="match status" value="9"/>
</dbReference>
<feature type="domain" description="Nephrocystin 3-like N-terminal" evidence="4">
    <location>
        <begin position="596"/>
        <end position="769"/>
    </location>
</feature>
<dbReference type="SUPFAM" id="SSF52540">
    <property type="entry name" value="P-loop containing nucleoside triphosphate hydrolases"/>
    <property type="match status" value="1"/>
</dbReference>
<dbReference type="GO" id="GO:0009116">
    <property type="term" value="P:nucleoside metabolic process"/>
    <property type="evidence" value="ECO:0007669"/>
    <property type="project" value="InterPro"/>
</dbReference>
<protein>
    <submittedName>
        <fullName evidence="5">Uncharacterized protein</fullName>
    </submittedName>
</protein>
<dbReference type="InterPro" id="IPR053137">
    <property type="entry name" value="NLR-like"/>
</dbReference>
<dbReference type="PANTHER" id="PTHR46082">
    <property type="entry name" value="ATP/GTP-BINDING PROTEIN-RELATED"/>
    <property type="match status" value="1"/>
</dbReference>
<dbReference type="VEuPathDB" id="FungiDB:FOMG_07644"/>
<dbReference type="Gene3D" id="1.25.40.20">
    <property type="entry name" value="Ankyrin repeat-containing domain"/>
    <property type="match status" value="3"/>
</dbReference>
<feature type="repeat" description="ANK" evidence="2">
    <location>
        <begin position="1162"/>
        <end position="1184"/>
    </location>
</feature>
<dbReference type="GO" id="GO:0003824">
    <property type="term" value="F:catalytic activity"/>
    <property type="evidence" value="ECO:0007669"/>
    <property type="project" value="InterPro"/>
</dbReference>
<dbReference type="VEuPathDB" id="FungiDB:FOIG_16466"/>
<evidence type="ECO:0000256" key="2">
    <source>
        <dbReference type="PROSITE-ProRule" id="PRU00023"/>
    </source>
</evidence>
<dbReference type="Pfam" id="PF01048">
    <property type="entry name" value="PNP_UDP_1"/>
    <property type="match status" value="1"/>
</dbReference>
<dbReference type="VEuPathDB" id="FungiDB:FOC4_g10008992"/>
<gene>
    <name evidence="5" type="ORF">BFJ69_g17084</name>
</gene>
<name>A0A420M9A2_FUSOX</name>
<dbReference type="VEuPathDB" id="FungiDB:HZS61_011560"/>
<dbReference type="Gene3D" id="3.40.50.1580">
    <property type="entry name" value="Nucleoside phosphorylase domain"/>
    <property type="match status" value="1"/>
</dbReference>
<dbReference type="InterPro" id="IPR035994">
    <property type="entry name" value="Nucleoside_phosphorylase_sf"/>
</dbReference>
<dbReference type="Pfam" id="PF24883">
    <property type="entry name" value="NPHP3_N"/>
    <property type="match status" value="2"/>
</dbReference>
<dbReference type="VEuPathDB" id="FungiDB:FOXG_10742"/>
<feature type="domain" description="Nephrocystin 3-like N-terminal" evidence="4">
    <location>
        <begin position="367"/>
        <end position="551"/>
    </location>
</feature>
<evidence type="ECO:0000259" key="4">
    <source>
        <dbReference type="Pfam" id="PF24883"/>
    </source>
</evidence>
<evidence type="ECO:0000259" key="3">
    <source>
        <dbReference type="Pfam" id="PF01048"/>
    </source>
</evidence>
<comment type="caution">
    <text evidence="5">The sequence shown here is derived from an EMBL/GenBank/DDBJ whole genome shotgun (WGS) entry which is preliminary data.</text>
</comment>
<feature type="repeat" description="ANK" evidence="2">
    <location>
        <begin position="1104"/>
        <end position="1128"/>
    </location>
</feature>
<keyword evidence="2" id="KW-0040">ANK repeat</keyword>
<dbReference type="InterPro" id="IPR056884">
    <property type="entry name" value="NPHP3-like_N"/>
</dbReference>
<dbReference type="VEuPathDB" id="FungiDB:FOZG_16824"/>
<reference evidence="5 6" key="1">
    <citation type="journal article" date="2018" name="Sci. Rep.">
        <title>Characterisation of pathogen-specific regions and novel effector candidates in Fusarium oxysporum f. sp. cepae.</title>
        <authorList>
            <person name="Armitage A.D."/>
            <person name="Taylor A."/>
            <person name="Sobczyk M.K."/>
            <person name="Baxter L."/>
            <person name="Greenfield B.P."/>
            <person name="Bates H.J."/>
            <person name="Wilson F."/>
            <person name="Jackson A.C."/>
            <person name="Ott S."/>
            <person name="Harrison R.J."/>
            <person name="Clarkson J.P."/>
        </authorList>
    </citation>
    <scope>NUCLEOTIDE SEQUENCE [LARGE SCALE GENOMIC DNA]</scope>
    <source>
        <strain evidence="5 6">Fo_A13</strain>
    </source>
</reference>